<dbReference type="GO" id="GO:0006269">
    <property type="term" value="P:DNA replication, synthesis of primer"/>
    <property type="evidence" value="ECO:0007669"/>
    <property type="project" value="UniProtKB-KW"/>
</dbReference>
<dbReference type="OrthoDB" id="19606at2759"/>
<reference evidence="11 12" key="1">
    <citation type="journal article" date="2019" name="Sci. Rep.">
        <title>Comparative genomics of chytrid fungi reveal insights into the obligate biotrophic and pathogenic lifestyle of Synchytrium endobioticum.</title>
        <authorList>
            <person name="van de Vossenberg B.T.L.H."/>
            <person name="Warris S."/>
            <person name="Nguyen H.D.T."/>
            <person name="van Gent-Pelzer M.P.E."/>
            <person name="Joly D.L."/>
            <person name="van de Geest H.C."/>
            <person name="Bonants P.J.M."/>
            <person name="Smith D.S."/>
            <person name="Levesque C.A."/>
            <person name="van der Lee T.A.J."/>
        </authorList>
    </citation>
    <scope>NUCLEOTIDE SEQUENCE [LARGE SCALE GENOMIC DNA]</scope>
    <source>
        <strain evidence="11 12">JEL517</strain>
    </source>
</reference>
<keyword evidence="12" id="KW-1185">Reference proteome</keyword>
<evidence type="ECO:0000256" key="3">
    <source>
        <dbReference type="ARBA" id="ARBA00022515"/>
    </source>
</evidence>
<dbReference type="STRING" id="1806994.A0A507C7P2"/>
<dbReference type="EC" id="2.7.7.-" evidence="10"/>
<gene>
    <name evidence="11" type="ORF">SmJEL517_g01114</name>
</gene>
<evidence type="ECO:0000256" key="7">
    <source>
        <dbReference type="ARBA" id="ARBA00022723"/>
    </source>
</evidence>
<dbReference type="PANTHER" id="PTHR10536">
    <property type="entry name" value="DNA PRIMASE SMALL SUBUNIT"/>
    <property type="match status" value="1"/>
</dbReference>
<evidence type="ECO:0000256" key="4">
    <source>
        <dbReference type="ARBA" id="ARBA00022679"/>
    </source>
</evidence>
<dbReference type="InterPro" id="IPR014052">
    <property type="entry name" value="DNA_primase_ssu_euk/arc"/>
</dbReference>
<keyword evidence="2 10" id="KW-0240">DNA-directed RNA polymerase</keyword>
<dbReference type="RefSeq" id="XP_031027137.1">
    <property type="nucleotide sequence ID" value="XM_031167042.1"/>
</dbReference>
<dbReference type="FunFam" id="3.90.920.10:FF:000003">
    <property type="entry name" value="DNA primase"/>
    <property type="match status" value="1"/>
</dbReference>
<dbReference type="GO" id="GO:0046872">
    <property type="term" value="F:metal ion binding"/>
    <property type="evidence" value="ECO:0007669"/>
    <property type="project" value="UniProtKB-KW"/>
</dbReference>
<evidence type="ECO:0000256" key="9">
    <source>
        <dbReference type="ARBA" id="ARBA00023163"/>
    </source>
</evidence>
<evidence type="ECO:0000256" key="1">
    <source>
        <dbReference type="ARBA" id="ARBA00009762"/>
    </source>
</evidence>
<evidence type="ECO:0000256" key="10">
    <source>
        <dbReference type="RuleBase" id="RU003514"/>
    </source>
</evidence>
<dbReference type="AlphaFoldDB" id="A0A507C7P2"/>
<accession>A0A507C7P2</accession>
<keyword evidence="7" id="KW-0479">Metal-binding</keyword>
<dbReference type="GO" id="GO:0003899">
    <property type="term" value="F:DNA-directed RNA polymerase activity"/>
    <property type="evidence" value="ECO:0007669"/>
    <property type="project" value="InterPro"/>
</dbReference>
<dbReference type="NCBIfam" id="TIGR00335">
    <property type="entry name" value="primase_sml"/>
    <property type="match status" value="1"/>
</dbReference>
<comment type="similarity">
    <text evidence="1 10">Belongs to the eukaryotic-type primase small subunit family.</text>
</comment>
<dbReference type="InterPro" id="IPR002755">
    <property type="entry name" value="DNA_primase_S"/>
</dbReference>
<evidence type="ECO:0000256" key="8">
    <source>
        <dbReference type="ARBA" id="ARBA00022833"/>
    </source>
</evidence>
<protein>
    <recommendedName>
        <fullName evidence="10">DNA primase</fullName>
        <ecNumber evidence="10">2.7.7.-</ecNumber>
    </recommendedName>
</protein>
<dbReference type="EMBL" id="QEAO01000003">
    <property type="protein sequence ID" value="TPX37067.1"/>
    <property type="molecule type" value="Genomic_DNA"/>
</dbReference>
<organism evidence="11 12">
    <name type="scientific">Synchytrium microbalum</name>
    <dbReference type="NCBI Taxonomy" id="1806994"/>
    <lineage>
        <taxon>Eukaryota</taxon>
        <taxon>Fungi</taxon>
        <taxon>Fungi incertae sedis</taxon>
        <taxon>Chytridiomycota</taxon>
        <taxon>Chytridiomycota incertae sedis</taxon>
        <taxon>Chytridiomycetes</taxon>
        <taxon>Synchytriales</taxon>
        <taxon>Synchytriaceae</taxon>
        <taxon>Synchytrium</taxon>
    </lineage>
</organism>
<comment type="caution">
    <text evidence="11">The sequence shown here is derived from an EMBL/GenBank/DDBJ whole genome shotgun (WGS) entry which is preliminary data.</text>
</comment>
<evidence type="ECO:0000313" key="11">
    <source>
        <dbReference type="EMBL" id="TPX37067.1"/>
    </source>
</evidence>
<keyword evidence="5" id="KW-0548">Nucleotidyltransferase</keyword>
<dbReference type="SUPFAM" id="SSF56747">
    <property type="entry name" value="Prim-pol domain"/>
    <property type="match status" value="1"/>
</dbReference>
<keyword evidence="4 10" id="KW-0808">Transferase</keyword>
<evidence type="ECO:0000256" key="2">
    <source>
        <dbReference type="ARBA" id="ARBA00022478"/>
    </source>
</evidence>
<keyword evidence="8" id="KW-0862">Zinc</keyword>
<dbReference type="GO" id="GO:0005658">
    <property type="term" value="C:alpha DNA polymerase:primase complex"/>
    <property type="evidence" value="ECO:0007669"/>
    <property type="project" value="UniProtKB-ARBA"/>
</dbReference>
<keyword evidence="6 10" id="KW-0235">DNA replication</keyword>
<evidence type="ECO:0000256" key="5">
    <source>
        <dbReference type="ARBA" id="ARBA00022695"/>
    </source>
</evidence>
<name>A0A507C7P2_9FUNG</name>
<proteinExistence type="inferred from homology"/>
<evidence type="ECO:0000256" key="6">
    <source>
        <dbReference type="ARBA" id="ARBA00022705"/>
    </source>
</evidence>
<keyword evidence="9" id="KW-0804">Transcription</keyword>
<dbReference type="GeneID" id="42002339"/>
<sequence length="479" mass="55365">MEVDEESKMEATTEPVIVVPMDVDAQTIQESADVAKTTKRKIQDDEDDFNADDLFKEDNNRSNVKLGGMAGEAIKSLDAGFSTLIKIFYQRVFPVTEFYKWLSYGNVQKNYFPNREISFAFENDVVVRHLSYADAAEFKTDLVKNSPAKIDIGPVYNMRPKDKKTVRNNAFHALERELVFDIDMTDYDDIRICCKGADICHKCWDFMTISIKIIDRAIREDFGFKHRIWVYSGRRGVHCWICDERARKLNAELRTAIVKHIEVIKGGEQMIKKVNLGFGPLHPTLVPAMRILEEYFPKTCLVNQDILGTQESWNKILKMTNDEDMRRELDELWLKHPKLTSKQKWEQLLDEYEKRKGRKIASAFRRDVMFQYLYPRLDDKVSTGVNHLLKSPFCVHPKTGRVCVPIIPEECESFDPLTVPTLQTLVEELNSGGPDGRPSVPPSFAPHLAHFKTFIKGMEDEIRASLRAKRVDEDKKLQF</sequence>
<keyword evidence="3 10" id="KW-0639">Primosome</keyword>
<dbReference type="Proteomes" id="UP000319731">
    <property type="component" value="Unassembled WGS sequence"/>
</dbReference>
<dbReference type="Gene3D" id="3.90.920.10">
    <property type="entry name" value="DNA primase, PRIM domain"/>
    <property type="match status" value="1"/>
</dbReference>
<dbReference type="Pfam" id="PF01896">
    <property type="entry name" value="DNA_primase_S"/>
    <property type="match status" value="1"/>
</dbReference>
<evidence type="ECO:0000313" key="12">
    <source>
        <dbReference type="Proteomes" id="UP000319731"/>
    </source>
</evidence>
<dbReference type="CDD" id="cd04860">
    <property type="entry name" value="AE_Prim_S"/>
    <property type="match status" value="1"/>
</dbReference>